<organism evidence="2 3">
    <name type="scientific">Temnothorax longispinosus</name>
    <dbReference type="NCBI Taxonomy" id="300112"/>
    <lineage>
        <taxon>Eukaryota</taxon>
        <taxon>Metazoa</taxon>
        <taxon>Ecdysozoa</taxon>
        <taxon>Arthropoda</taxon>
        <taxon>Hexapoda</taxon>
        <taxon>Insecta</taxon>
        <taxon>Pterygota</taxon>
        <taxon>Neoptera</taxon>
        <taxon>Endopterygota</taxon>
        <taxon>Hymenoptera</taxon>
        <taxon>Apocrita</taxon>
        <taxon>Aculeata</taxon>
        <taxon>Formicoidea</taxon>
        <taxon>Formicidae</taxon>
        <taxon>Myrmicinae</taxon>
        <taxon>Temnothorax</taxon>
    </lineage>
</organism>
<feature type="region of interest" description="Disordered" evidence="1">
    <location>
        <begin position="25"/>
        <end position="49"/>
    </location>
</feature>
<sequence>MPVVRVYFWVTDGWLFGTSRREGERQEGVAEERKRERERERKIEEMGGRKEESPTVRYWRMISCLHSSDPVSNEGEMRAGPIWNNRIPFAIVFLSVSLFLGPAMGTNARIGYPPVYACVVTNARARQSAHTFVPVMRYTYGSRDHYAFCPSAPYARDFMRPAHTYSIRVHYATSSILVESVVQRHAAATKSCERDSVVRRHEYAAPCWYRDASPFDECTRLLWHNLSSI</sequence>
<reference evidence="2 3" key="1">
    <citation type="journal article" date="2019" name="Philos. Trans. R. Soc. Lond., B, Biol. Sci.">
        <title>Ant behaviour and brain gene expression of defending hosts depend on the ecological success of the intruding social parasite.</title>
        <authorList>
            <person name="Kaur R."/>
            <person name="Stoldt M."/>
            <person name="Jongepier E."/>
            <person name="Feldmeyer B."/>
            <person name="Menzel F."/>
            <person name="Bornberg-Bauer E."/>
            <person name="Foitzik S."/>
        </authorList>
    </citation>
    <scope>NUCLEOTIDE SEQUENCE [LARGE SCALE GENOMIC DNA]</scope>
    <source>
        <tissue evidence="2">Whole body</tissue>
    </source>
</reference>
<evidence type="ECO:0000313" key="3">
    <source>
        <dbReference type="Proteomes" id="UP000310200"/>
    </source>
</evidence>
<dbReference type="EMBL" id="QBLH01003688">
    <property type="protein sequence ID" value="TGZ36166.1"/>
    <property type="molecule type" value="Genomic_DNA"/>
</dbReference>
<keyword evidence="3" id="KW-1185">Reference proteome</keyword>
<dbReference type="Proteomes" id="UP000310200">
    <property type="component" value="Unassembled WGS sequence"/>
</dbReference>
<evidence type="ECO:0000256" key="1">
    <source>
        <dbReference type="SAM" id="MobiDB-lite"/>
    </source>
</evidence>
<evidence type="ECO:0000313" key="2">
    <source>
        <dbReference type="EMBL" id="TGZ36166.1"/>
    </source>
</evidence>
<accession>A0A4S2JLI4</accession>
<protein>
    <submittedName>
        <fullName evidence="2">Uncharacterized protein</fullName>
    </submittedName>
</protein>
<comment type="caution">
    <text evidence="2">The sequence shown here is derived from an EMBL/GenBank/DDBJ whole genome shotgun (WGS) entry which is preliminary data.</text>
</comment>
<dbReference type="AlphaFoldDB" id="A0A4S2JLI4"/>
<proteinExistence type="predicted"/>
<name>A0A4S2JLI4_9HYME</name>
<gene>
    <name evidence="2" type="ORF">DBV15_07235</name>
</gene>